<keyword evidence="8" id="KW-1185">Reference proteome</keyword>
<dbReference type="SMART" id="SM00702">
    <property type="entry name" value="P4Hc"/>
    <property type="match status" value="1"/>
</dbReference>
<evidence type="ECO:0000313" key="7">
    <source>
        <dbReference type="EMBL" id="KRZ98593.1"/>
    </source>
</evidence>
<dbReference type="GO" id="GO:0005783">
    <property type="term" value="C:endoplasmic reticulum"/>
    <property type="evidence" value="ECO:0007669"/>
    <property type="project" value="TreeGrafter"/>
</dbReference>
<reference evidence="7 8" key="1">
    <citation type="submission" date="2015-11" db="EMBL/GenBank/DDBJ databases">
        <title>The genome of Debaryomyces fabryi.</title>
        <authorList>
            <person name="Tafer H."/>
            <person name="Lopandic K."/>
        </authorList>
    </citation>
    <scope>NUCLEOTIDE SEQUENCE [LARGE SCALE GENOMIC DNA]</scope>
    <source>
        <strain evidence="7 8">CBS 789</strain>
    </source>
</reference>
<gene>
    <name evidence="7" type="ORF">AC631_05649</name>
</gene>
<keyword evidence="5" id="KW-0408">Iron</keyword>
<dbReference type="PANTHER" id="PTHR10869:SF236">
    <property type="entry name" value="PROLYL 4-HYDROXYLASE ALPHA SUBUNIT DOMAIN-CONTAINING PROTEIN"/>
    <property type="match status" value="1"/>
</dbReference>
<dbReference type="PANTHER" id="PTHR10869">
    <property type="entry name" value="PROLYL 4-HYDROXYLASE ALPHA SUBUNIT"/>
    <property type="match status" value="1"/>
</dbReference>
<dbReference type="GO" id="GO:0031418">
    <property type="term" value="F:L-ascorbic acid binding"/>
    <property type="evidence" value="ECO:0007669"/>
    <property type="project" value="InterPro"/>
</dbReference>
<dbReference type="InterPro" id="IPR005123">
    <property type="entry name" value="Oxoglu/Fe-dep_dioxygenase_dom"/>
</dbReference>
<keyword evidence="2" id="KW-0479">Metal-binding</keyword>
<dbReference type="RefSeq" id="XP_015464696.1">
    <property type="nucleotide sequence ID" value="XM_015614478.1"/>
</dbReference>
<comment type="caution">
    <text evidence="7">The sequence shown here is derived from an EMBL/GenBank/DDBJ whole genome shotgun (WGS) entry which is preliminary data.</text>
</comment>
<comment type="cofactor">
    <cofactor evidence="1">
        <name>L-ascorbate</name>
        <dbReference type="ChEBI" id="CHEBI:38290"/>
    </cofactor>
</comment>
<dbReference type="OrthoDB" id="69177at2759"/>
<sequence length="253" mass="29416">MPPKKSKNDSKVPKTDSKQLKKYNFHDNFNNLLTNFSKQFFKPQPETLIRDQIVVIEKFFSTELCNELIKSFESSSELRMETTPLIKSKDYAARFNDRGFSVDFAASRNLWSYLQKILLQESEYEDDDEDGIRLVFNDAIGLNSQLRIYRYRKGHHFGKHYDESVICPLSEDKSNQKGITKWTLLIYLTGDDEFRGGGTIFYPDYSSSEHLNIHPSKGMALLHKHGDDCLKHEAEIVKDGTKWVLRSDVIYPL</sequence>
<dbReference type="InterPro" id="IPR006620">
    <property type="entry name" value="Pro_4_hyd_alph"/>
</dbReference>
<evidence type="ECO:0000256" key="3">
    <source>
        <dbReference type="ARBA" id="ARBA00022964"/>
    </source>
</evidence>
<evidence type="ECO:0000313" key="8">
    <source>
        <dbReference type="Proteomes" id="UP000054251"/>
    </source>
</evidence>
<feature type="domain" description="Fe2OG dioxygenase" evidence="6">
    <location>
        <begin position="141"/>
        <end position="251"/>
    </location>
</feature>
<evidence type="ECO:0000259" key="6">
    <source>
        <dbReference type="PROSITE" id="PS51471"/>
    </source>
</evidence>
<keyword evidence="3" id="KW-0223">Dioxygenase</keyword>
<dbReference type="GO" id="GO:0004656">
    <property type="term" value="F:procollagen-proline 4-dioxygenase activity"/>
    <property type="evidence" value="ECO:0007669"/>
    <property type="project" value="TreeGrafter"/>
</dbReference>
<keyword evidence="4" id="KW-0560">Oxidoreductase</keyword>
<dbReference type="AlphaFoldDB" id="A0A0V1PQZ1"/>
<dbReference type="Proteomes" id="UP000054251">
    <property type="component" value="Unassembled WGS sequence"/>
</dbReference>
<evidence type="ECO:0000256" key="5">
    <source>
        <dbReference type="ARBA" id="ARBA00023004"/>
    </source>
</evidence>
<protein>
    <recommendedName>
        <fullName evidence="6">Fe2OG dioxygenase domain-containing protein</fullName>
    </recommendedName>
</protein>
<dbReference type="InterPro" id="IPR045054">
    <property type="entry name" value="P4HA-like"/>
</dbReference>
<organism evidence="7 8">
    <name type="scientific">Debaryomyces fabryi</name>
    <dbReference type="NCBI Taxonomy" id="58627"/>
    <lineage>
        <taxon>Eukaryota</taxon>
        <taxon>Fungi</taxon>
        <taxon>Dikarya</taxon>
        <taxon>Ascomycota</taxon>
        <taxon>Saccharomycotina</taxon>
        <taxon>Pichiomycetes</taxon>
        <taxon>Debaryomycetaceae</taxon>
        <taxon>Debaryomyces</taxon>
    </lineage>
</organism>
<dbReference type="GO" id="GO:0005506">
    <property type="term" value="F:iron ion binding"/>
    <property type="evidence" value="ECO:0007669"/>
    <property type="project" value="InterPro"/>
</dbReference>
<accession>A0A0V1PQZ1</accession>
<name>A0A0V1PQZ1_9ASCO</name>
<proteinExistence type="predicted"/>
<dbReference type="Pfam" id="PF13640">
    <property type="entry name" value="2OG-FeII_Oxy_3"/>
    <property type="match status" value="1"/>
</dbReference>
<evidence type="ECO:0000256" key="1">
    <source>
        <dbReference type="ARBA" id="ARBA00001961"/>
    </source>
</evidence>
<dbReference type="Gene3D" id="2.60.120.620">
    <property type="entry name" value="q2cbj1_9rhob like domain"/>
    <property type="match status" value="1"/>
</dbReference>
<dbReference type="GeneID" id="26842658"/>
<dbReference type="PROSITE" id="PS51471">
    <property type="entry name" value="FE2OG_OXY"/>
    <property type="match status" value="1"/>
</dbReference>
<dbReference type="InterPro" id="IPR044862">
    <property type="entry name" value="Pro_4_hyd_alph_FE2OG_OXY"/>
</dbReference>
<evidence type="ECO:0000256" key="4">
    <source>
        <dbReference type="ARBA" id="ARBA00023002"/>
    </source>
</evidence>
<dbReference type="EMBL" id="LMYN01000246">
    <property type="protein sequence ID" value="KRZ98593.1"/>
    <property type="molecule type" value="Genomic_DNA"/>
</dbReference>
<evidence type="ECO:0000256" key="2">
    <source>
        <dbReference type="ARBA" id="ARBA00022723"/>
    </source>
</evidence>